<accession>B4RMR0</accession>
<name>B4RMR0_NEIG2</name>
<dbReference type="HOGENOM" id="CLU_212731_0_0_4"/>
<dbReference type="AlphaFoldDB" id="B4RMR0"/>
<dbReference type="Proteomes" id="UP000002564">
    <property type="component" value="Chromosome"/>
</dbReference>
<protein>
    <submittedName>
        <fullName evidence="1">Uncharacterized protein</fullName>
    </submittedName>
</protein>
<proteinExistence type="predicted"/>
<evidence type="ECO:0000313" key="1">
    <source>
        <dbReference type="EMBL" id="ACF30093.1"/>
    </source>
</evidence>
<reference evidence="1 2" key="1">
    <citation type="journal article" date="2008" name="J. Bacteriol.">
        <title>Complete genome sequence of Neisseria gonorrhoeae NCCP11945.</title>
        <authorList>
            <person name="Chung G.T."/>
            <person name="Yoo J.S."/>
            <person name="Oh H.B."/>
            <person name="Lee Y.S."/>
            <person name="Cha S.H."/>
            <person name="Kim S.J."/>
            <person name="Yoo C.K."/>
        </authorList>
    </citation>
    <scope>NUCLEOTIDE SEQUENCE [LARGE SCALE GENOMIC DNA]</scope>
    <source>
        <strain evidence="1 2">NCCP11945</strain>
    </source>
</reference>
<sequence length="43" mass="4846">MFRARPADARHYAAGLKTAKRREGRNPCGVSEFNLIRGKEKSV</sequence>
<gene>
    <name evidence="1" type="ordered locus">NGK_1421</name>
</gene>
<organism evidence="1 2">
    <name type="scientific">Neisseria gonorrhoeae (strain NCCP11945)</name>
    <dbReference type="NCBI Taxonomy" id="521006"/>
    <lineage>
        <taxon>Bacteria</taxon>
        <taxon>Pseudomonadati</taxon>
        <taxon>Pseudomonadota</taxon>
        <taxon>Betaproteobacteria</taxon>
        <taxon>Neisseriales</taxon>
        <taxon>Neisseriaceae</taxon>
        <taxon>Neisseria</taxon>
    </lineage>
</organism>
<dbReference type="KEGG" id="ngk:NGK_1421"/>
<dbReference type="EMBL" id="CP001050">
    <property type="protein sequence ID" value="ACF30093.1"/>
    <property type="molecule type" value="Genomic_DNA"/>
</dbReference>
<evidence type="ECO:0000313" key="2">
    <source>
        <dbReference type="Proteomes" id="UP000002564"/>
    </source>
</evidence>